<reference evidence="2 3" key="1">
    <citation type="journal article" date="2019" name="Mar. Drugs">
        <title>Comparative Genomics and CAZyme Genome Repertoires of Marine Zobellia amurskyensis KMM 3526(T) and Zobellia laminariae KMM 3676(T).</title>
        <authorList>
            <person name="Chernysheva N."/>
            <person name="Bystritskaya E."/>
            <person name="Stenkova A."/>
            <person name="Golovkin I."/>
            <person name="Nedashkovskaya O."/>
            <person name="Isaeva M."/>
        </authorList>
    </citation>
    <scope>NUCLEOTIDE SEQUENCE [LARGE SCALE GENOMIC DNA]</scope>
    <source>
        <strain evidence="2 3">KMM 3526</strain>
    </source>
</reference>
<gene>
    <name evidence="2" type="ORF">D9O36_03820</name>
</gene>
<comment type="caution">
    <text evidence="2">The sequence shown here is derived from an EMBL/GenBank/DDBJ whole genome shotgun (WGS) entry which is preliminary data.</text>
</comment>
<dbReference type="SUPFAM" id="SSF75304">
    <property type="entry name" value="Amidase signature (AS) enzymes"/>
    <property type="match status" value="1"/>
</dbReference>
<evidence type="ECO:0000313" key="2">
    <source>
        <dbReference type="EMBL" id="MUH34959.1"/>
    </source>
</evidence>
<protein>
    <submittedName>
        <fullName evidence="2">Amidase</fullName>
    </submittedName>
</protein>
<dbReference type="EMBL" id="RCNR01000005">
    <property type="protein sequence ID" value="MUH34959.1"/>
    <property type="molecule type" value="Genomic_DNA"/>
</dbReference>
<sequence length="521" mass="57138">MTRFKFACLCLTLLFLGYSCKEDKSGPQETSSLNLPELTISEIHTAYTNRDYTSKQLVEAYLQRIEDFDDATNAITTINPEALAIAEQLDSEFQKTGSLRPLHGIPLIVKDNINTEGLPTTAGSLALKDYIAQEDAFIIKKLVEAGAIVLAKSNMAEWAFSPMHSKSSTAGTTRNPYNLEYVPAGSSGGTGASIAANFGTIGLGTDTGNSIRGPSSHNALVGFRTTLGLVSRSAIVPLYLRNDVVGPMCRTVEDATKVLEVIAGYDPDDQLTAHSKGKIPENYTQFLNKDALTGARIGVLRELSDADTAPEVKALFEKSLSELDSLGATVVDPVVIPDFAILKENQWCAPFREDVERFLKNYVKNDSLQTIEDIIEVGSNSDFARERLLRNAAHTGRWENSEIPCLGAYSDVRRVAFREAIEQVMDSLELDAIVYPSWNNPPARIDHFQEEYKGDNSQIISPHTGQPAFTVPMGFTSKNLPAGIQFLGRMYDEPVLIGLTYAYEQGTKHRIAPNLKKVTAK</sequence>
<evidence type="ECO:0000313" key="3">
    <source>
        <dbReference type="Proteomes" id="UP000540519"/>
    </source>
</evidence>
<organism evidence="2 3">
    <name type="scientific">Zobellia amurskyensis</name>
    <dbReference type="NCBI Taxonomy" id="248905"/>
    <lineage>
        <taxon>Bacteria</taxon>
        <taxon>Pseudomonadati</taxon>
        <taxon>Bacteroidota</taxon>
        <taxon>Flavobacteriia</taxon>
        <taxon>Flavobacteriales</taxon>
        <taxon>Flavobacteriaceae</taxon>
        <taxon>Zobellia</taxon>
    </lineage>
</organism>
<dbReference type="Pfam" id="PF01425">
    <property type="entry name" value="Amidase"/>
    <property type="match status" value="1"/>
</dbReference>
<feature type="domain" description="Amidase" evidence="1">
    <location>
        <begin position="57"/>
        <end position="495"/>
    </location>
</feature>
<keyword evidence="3" id="KW-1185">Reference proteome</keyword>
<dbReference type="PROSITE" id="PS51257">
    <property type="entry name" value="PROKAR_LIPOPROTEIN"/>
    <property type="match status" value="1"/>
</dbReference>
<dbReference type="OrthoDB" id="9811471at2"/>
<dbReference type="Gene3D" id="3.90.1300.10">
    <property type="entry name" value="Amidase signature (AS) domain"/>
    <property type="match status" value="1"/>
</dbReference>
<dbReference type="PANTHER" id="PTHR42678:SF34">
    <property type="entry name" value="OS04G0183300 PROTEIN"/>
    <property type="match status" value="1"/>
</dbReference>
<dbReference type="PANTHER" id="PTHR42678">
    <property type="entry name" value="AMIDASE"/>
    <property type="match status" value="1"/>
</dbReference>
<name>A0A7X2ZRC1_9FLAO</name>
<dbReference type="InterPro" id="IPR023631">
    <property type="entry name" value="Amidase_dom"/>
</dbReference>
<dbReference type="AlphaFoldDB" id="A0A7X2ZRC1"/>
<dbReference type="RefSeq" id="WP_155598912.1">
    <property type="nucleotide sequence ID" value="NZ_RCNR01000005.1"/>
</dbReference>
<evidence type="ECO:0000259" key="1">
    <source>
        <dbReference type="Pfam" id="PF01425"/>
    </source>
</evidence>
<proteinExistence type="predicted"/>
<accession>A0A7X2ZRC1</accession>
<dbReference type="Proteomes" id="UP000540519">
    <property type="component" value="Unassembled WGS sequence"/>
</dbReference>
<dbReference type="InterPro" id="IPR036928">
    <property type="entry name" value="AS_sf"/>
</dbReference>